<dbReference type="GO" id="GO:0051536">
    <property type="term" value="F:iron-sulfur cluster binding"/>
    <property type="evidence" value="ECO:0007669"/>
    <property type="project" value="UniProtKB-KW"/>
</dbReference>
<dbReference type="GO" id="GO:0046872">
    <property type="term" value="F:metal ion binding"/>
    <property type="evidence" value="ECO:0007669"/>
    <property type="project" value="UniProtKB-KW"/>
</dbReference>
<dbReference type="SFLD" id="SFLDG01067">
    <property type="entry name" value="SPASM/twitch_domain_containing"/>
    <property type="match status" value="1"/>
</dbReference>
<keyword evidence="7" id="KW-1185">Reference proteome</keyword>
<dbReference type="InterPro" id="IPR007197">
    <property type="entry name" value="rSAM"/>
</dbReference>
<dbReference type="PANTHER" id="PTHR11228">
    <property type="entry name" value="RADICAL SAM DOMAIN PROTEIN"/>
    <property type="match status" value="1"/>
</dbReference>
<evidence type="ECO:0000256" key="1">
    <source>
        <dbReference type="ARBA" id="ARBA00022691"/>
    </source>
</evidence>
<accession>A0A919AMH7</accession>
<dbReference type="GO" id="GO:0003824">
    <property type="term" value="F:catalytic activity"/>
    <property type="evidence" value="ECO:0007669"/>
    <property type="project" value="InterPro"/>
</dbReference>
<dbReference type="AlphaFoldDB" id="A0A919AMH7"/>
<dbReference type="PROSITE" id="PS51918">
    <property type="entry name" value="RADICAL_SAM"/>
    <property type="match status" value="1"/>
</dbReference>
<keyword evidence="1" id="KW-0949">S-adenosyl-L-methionine</keyword>
<evidence type="ECO:0000259" key="5">
    <source>
        <dbReference type="PROSITE" id="PS51918"/>
    </source>
</evidence>
<reference evidence="6" key="1">
    <citation type="journal article" date="2014" name="Int. J. Syst. Evol. Microbiol.">
        <title>Complete genome sequence of Corynebacterium casei LMG S-19264T (=DSM 44701T), isolated from a smear-ripened cheese.</title>
        <authorList>
            <consortium name="US DOE Joint Genome Institute (JGI-PGF)"/>
            <person name="Walter F."/>
            <person name="Albersmeier A."/>
            <person name="Kalinowski J."/>
            <person name="Ruckert C."/>
        </authorList>
    </citation>
    <scope>NUCLEOTIDE SEQUENCE</scope>
    <source>
        <strain evidence="6">JCM 3302</strain>
    </source>
</reference>
<gene>
    <name evidence="6" type="ORF">GCM10014715_83070</name>
</gene>
<evidence type="ECO:0000256" key="3">
    <source>
        <dbReference type="ARBA" id="ARBA00023004"/>
    </source>
</evidence>
<evidence type="ECO:0000313" key="7">
    <source>
        <dbReference type="Proteomes" id="UP000641386"/>
    </source>
</evidence>
<sequence length="415" mass="45825">MARIPLAVAIGRPKLPARGLTPTVPPRQARPRAGARLENWRGTMHRLITSPFLGQYLVLRPGHAKGVGIPESRYEELRTAVADDQPAPSWLRDATAAAWQMPLPAESLRNVLLVREHSPCGYVKASWEINLGCDHDCGFCYLGEKRFEGLEWDDKVRLLTMLRDAGVLWLQITGGEALIDRQFAAAYEYATGLGMMIQISTNGSQLHKPRMQELFARLRPYRLTVSLYGATGKTYDAVTRNRGAFDRFTRGLDASRKAGLPVRLNIIVAAENAHEVDAMVRLAEDRWGFPYQVFTNMSPTIHGEAGPLASQAQKYVKTRRVFTGCNAGHTFFHVDPHGIASICKIGRDPSVNLMTEGLEALPRLSSIAESLQLRTGGCSDCSKVGTCRTCRPLAKLHQEAGDNRSLYCQHGGYGA</sequence>
<dbReference type="SFLD" id="SFLDS00029">
    <property type="entry name" value="Radical_SAM"/>
    <property type="match status" value="1"/>
</dbReference>
<dbReference type="Proteomes" id="UP000641386">
    <property type="component" value="Unassembled WGS sequence"/>
</dbReference>
<dbReference type="Gene3D" id="3.20.20.70">
    <property type="entry name" value="Aldolase class I"/>
    <property type="match status" value="1"/>
</dbReference>
<evidence type="ECO:0000256" key="4">
    <source>
        <dbReference type="ARBA" id="ARBA00023014"/>
    </source>
</evidence>
<dbReference type="SUPFAM" id="SSF102114">
    <property type="entry name" value="Radical SAM enzymes"/>
    <property type="match status" value="1"/>
</dbReference>
<dbReference type="CDD" id="cd01335">
    <property type="entry name" value="Radical_SAM"/>
    <property type="match status" value="1"/>
</dbReference>
<dbReference type="EMBL" id="BNBC01000070">
    <property type="protein sequence ID" value="GHF15142.1"/>
    <property type="molecule type" value="Genomic_DNA"/>
</dbReference>
<dbReference type="InterPro" id="IPR058240">
    <property type="entry name" value="rSAM_sf"/>
</dbReference>
<dbReference type="Pfam" id="PF04055">
    <property type="entry name" value="Radical_SAM"/>
    <property type="match status" value="1"/>
</dbReference>
<organism evidence="6 7">
    <name type="scientific">Streptomyces spiralis</name>
    <dbReference type="NCBI Taxonomy" id="66376"/>
    <lineage>
        <taxon>Bacteria</taxon>
        <taxon>Bacillati</taxon>
        <taxon>Actinomycetota</taxon>
        <taxon>Actinomycetes</taxon>
        <taxon>Kitasatosporales</taxon>
        <taxon>Streptomycetaceae</taxon>
        <taxon>Streptomyces</taxon>
    </lineage>
</organism>
<keyword evidence="2" id="KW-0479">Metal-binding</keyword>
<proteinExistence type="predicted"/>
<keyword evidence="4" id="KW-0411">Iron-sulfur</keyword>
<dbReference type="PANTHER" id="PTHR11228:SF7">
    <property type="entry name" value="PQQA PEPTIDE CYCLASE"/>
    <property type="match status" value="1"/>
</dbReference>
<dbReference type="InterPro" id="IPR013785">
    <property type="entry name" value="Aldolase_TIM"/>
</dbReference>
<reference evidence="6" key="2">
    <citation type="submission" date="2020-09" db="EMBL/GenBank/DDBJ databases">
        <authorList>
            <person name="Sun Q."/>
            <person name="Ohkuma M."/>
        </authorList>
    </citation>
    <scope>NUCLEOTIDE SEQUENCE</scope>
    <source>
        <strain evidence="6">JCM 3302</strain>
    </source>
</reference>
<evidence type="ECO:0000256" key="2">
    <source>
        <dbReference type="ARBA" id="ARBA00022723"/>
    </source>
</evidence>
<evidence type="ECO:0000313" key="6">
    <source>
        <dbReference type="EMBL" id="GHF15142.1"/>
    </source>
</evidence>
<dbReference type="InterPro" id="IPR050377">
    <property type="entry name" value="Radical_SAM_PqqE_MftC-like"/>
</dbReference>
<feature type="domain" description="Radical SAM core" evidence="5">
    <location>
        <begin position="119"/>
        <end position="335"/>
    </location>
</feature>
<protein>
    <recommendedName>
        <fullName evidence="5">Radical SAM core domain-containing protein</fullName>
    </recommendedName>
</protein>
<name>A0A919AMH7_9ACTN</name>
<keyword evidence="3" id="KW-0408">Iron</keyword>
<comment type="caution">
    <text evidence="6">The sequence shown here is derived from an EMBL/GenBank/DDBJ whole genome shotgun (WGS) entry which is preliminary data.</text>
</comment>